<organism evidence="1 2">
    <name type="scientific">Hymenobacter cellulosilyticus</name>
    <dbReference type="NCBI Taxonomy" id="2932248"/>
    <lineage>
        <taxon>Bacteria</taxon>
        <taxon>Pseudomonadati</taxon>
        <taxon>Bacteroidota</taxon>
        <taxon>Cytophagia</taxon>
        <taxon>Cytophagales</taxon>
        <taxon>Hymenobacteraceae</taxon>
        <taxon>Hymenobacter</taxon>
    </lineage>
</organism>
<dbReference type="RefSeq" id="WP_244676164.1">
    <property type="nucleotide sequence ID" value="NZ_CP095046.1"/>
</dbReference>
<dbReference type="Proteomes" id="UP000831796">
    <property type="component" value="Chromosome"/>
</dbReference>
<name>A0A8T9Q549_9BACT</name>
<reference evidence="1" key="1">
    <citation type="submission" date="2022-04" db="EMBL/GenBank/DDBJ databases">
        <title>Hymenobacter sp. isolated from the air.</title>
        <authorList>
            <person name="Won M."/>
            <person name="Lee C.-M."/>
            <person name="Woen H.-Y."/>
            <person name="Kwon S.-W."/>
        </authorList>
    </citation>
    <scope>NUCLEOTIDE SEQUENCE</scope>
    <source>
        <strain evidence="1">5116S-3</strain>
    </source>
</reference>
<evidence type="ECO:0000313" key="2">
    <source>
        <dbReference type="Proteomes" id="UP000831796"/>
    </source>
</evidence>
<proteinExistence type="predicted"/>
<protein>
    <submittedName>
        <fullName evidence="1">Uncharacterized protein</fullName>
    </submittedName>
</protein>
<dbReference type="EMBL" id="CP095046">
    <property type="protein sequence ID" value="UOQ72806.1"/>
    <property type="molecule type" value="Genomic_DNA"/>
</dbReference>
<dbReference type="AlphaFoldDB" id="A0A8T9Q549"/>
<dbReference type="KEGG" id="hcu:MUN79_02085"/>
<keyword evidence="2" id="KW-1185">Reference proteome</keyword>
<evidence type="ECO:0000313" key="1">
    <source>
        <dbReference type="EMBL" id="UOQ72806.1"/>
    </source>
</evidence>
<accession>A0A8T9Q549</accession>
<gene>
    <name evidence="1" type="ORF">MUN79_02085</name>
</gene>
<sequence>MLSDYITRLAAEKSNGKTFNDRRVTAQANNIASEAAMSFRSFMNTMPAAEEGGVGVPSAN</sequence>